<dbReference type="Proteomes" id="UP000076967">
    <property type="component" value="Unassembled WGS sequence"/>
</dbReference>
<evidence type="ECO:0000313" key="2">
    <source>
        <dbReference type="EMBL" id="OAB32992.1"/>
    </source>
</evidence>
<keyword evidence="3" id="KW-1185">Reference proteome</keyword>
<name>A0A168C2Q2_9BACL</name>
<feature type="region of interest" description="Disordered" evidence="1">
    <location>
        <begin position="59"/>
        <end position="83"/>
    </location>
</feature>
<organism evidence="2 3">
    <name type="scientific">Paenibacillus glacialis</name>
    <dbReference type="NCBI Taxonomy" id="494026"/>
    <lineage>
        <taxon>Bacteria</taxon>
        <taxon>Bacillati</taxon>
        <taxon>Bacillota</taxon>
        <taxon>Bacilli</taxon>
        <taxon>Bacillales</taxon>
        <taxon>Paenibacillaceae</taxon>
        <taxon>Paenibacillus</taxon>
    </lineage>
</organism>
<reference evidence="2 3" key="1">
    <citation type="submission" date="2016-03" db="EMBL/GenBank/DDBJ databases">
        <title>Draft genome sequence of Paenibacillus glacialis DSM 22343.</title>
        <authorList>
            <person name="Shin S.-K."/>
            <person name="Yi H."/>
        </authorList>
    </citation>
    <scope>NUCLEOTIDE SEQUENCE [LARGE SCALE GENOMIC DNA]</scope>
    <source>
        <strain evidence="2 3">DSM 22343</strain>
    </source>
</reference>
<protein>
    <recommendedName>
        <fullName evidence="4">Transposase</fullName>
    </recommendedName>
</protein>
<sequence>MVSAEDSQNALKELFDETLQEGLEDEMDAHLGYQKHDIQNISRQRIAVKARTFLEHATMGANHPKKNNMNEQPPNEVQLFDWD</sequence>
<evidence type="ECO:0000256" key="1">
    <source>
        <dbReference type="SAM" id="MobiDB-lite"/>
    </source>
</evidence>
<gene>
    <name evidence="2" type="ORF">PGLA_26295</name>
</gene>
<proteinExistence type="predicted"/>
<accession>A0A168C2Q2</accession>
<comment type="caution">
    <text evidence="2">The sequence shown here is derived from an EMBL/GenBank/DDBJ whole genome shotgun (WGS) entry which is preliminary data.</text>
</comment>
<evidence type="ECO:0000313" key="3">
    <source>
        <dbReference type="Proteomes" id="UP000076967"/>
    </source>
</evidence>
<evidence type="ECO:0008006" key="4">
    <source>
        <dbReference type="Google" id="ProtNLM"/>
    </source>
</evidence>
<dbReference type="AlphaFoldDB" id="A0A168C2Q2"/>
<dbReference type="EMBL" id="LVJH01000074">
    <property type="protein sequence ID" value="OAB32992.1"/>
    <property type="molecule type" value="Genomic_DNA"/>
</dbReference>